<organism evidence="1 2">
    <name type="scientific">Kwoniella mangroviensis CBS 10435</name>
    <dbReference type="NCBI Taxonomy" id="1331196"/>
    <lineage>
        <taxon>Eukaryota</taxon>
        <taxon>Fungi</taxon>
        <taxon>Dikarya</taxon>
        <taxon>Basidiomycota</taxon>
        <taxon>Agaricomycotina</taxon>
        <taxon>Tremellomycetes</taxon>
        <taxon>Tremellales</taxon>
        <taxon>Cryptococcaceae</taxon>
        <taxon>Kwoniella</taxon>
    </lineage>
</organism>
<name>A0A1B9IVA7_9TREE</name>
<protein>
    <recommendedName>
        <fullName evidence="3">BTB domain-containing protein</fullName>
    </recommendedName>
</protein>
<reference evidence="1 2" key="1">
    <citation type="submission" date="2013-07" db="EMBL/GenBank/DDBJ databases">
        <title>The Genome Sequence of Kwoniella mangroviensis CBS10435.</title>
        <authorList>
            <consortium name="The Broad Institute Genome Sequencing Platform"/>
            <person name="Cuomo C."/>
            <person name="Litvintseva A."/>
            <person name="Chen Y."/>
            <person name="Heitman J."/>
            <person name="Sun S."/>
            <person name="Springer D."/>
            <person name="Dromer F."/>
            <person name="Young S.K."/>
            <person name="Zeng Q."/>
            <person name="Gargeya S."/>
            <person name="Fitzgerald M."/>
            <person name="Abouelleil A."/>
            <person name="Alvarado L."/>
            <person name="Berlin A.M."/>
            <person name="Chapman S.B."/>
            <person name="Dewar J."/>
            <person name="Goldberg J."/>
            <person name="Griggs A."/>
            <person name="Gujja S."/>
            <person name="Hansen M."/>
            <person name="Howarth C."/>
            <person name="Imamovic A."/>
            <person name="Larimer J."/>
            <person name="McCowan C."/>
            <person name="Murphy C."/>
            <person name="Pearson M."/>
            <person name="Priest M."/>
            <person name="Roberts A."/>
            <person name="Saif S."/>
            <person name="Shea T."/>
            <person name="Sykes S."/>
            <person name="Wortman J."/>
            <person name="Nusbaum C."/>
            <person name="Birren B."/>
        </authorList>
    </citation>
    <scope>NUCLEOTIDE SEQUENCE [LARGE SCALE GENOMIC DNA]</scope>
    <source>
        <strain evidence="1 2">CBS 10435</strain>
    </source>
</reference>
<dbReference type="Gene3D" id="3.30.710.10">
    <property type="entry name" value="Potassium Channel Kv1.1, Chain A"/>
    <property type="match status" value="1"/>
</dbReference>
<dbReference type="EMBL" id="KI669460">
    <property type="protein sequence ID" value="OCF59470.1"/>
    <property type="molecule type" value="Genomic_DNA"/>
</dbReference>
<keyword evidence="2" id="KW-1185">Reference proteome</keyword>
<evidence type="ECO:0008006" key="3">
    <source>
        <dbReference type="Google" id="ProtNLM"/>
    </source>
</evidence>
<dbReference type="Proteomes" id="UP000092583">
    <property type="component" value="Unassembled WGS sequence"/>
</dbReference>
<accession>A0A1B9IVA7</accession>
<dbReference type="InterPro" id="IPR011333">
    <property type="entry name" value="SKP1/BTB/POZ_sf"/>
</dbReference>
<proteinExistence type="predicted"/>
<dbReference type="AlphaFoldDB" id="A0A1B9IVA7"/>
<gene>
    <name evidence="1" type="ORF">L486_02137</name>
</gene>
<dbReference type="OrthoDB" id="2561691at2759"/>
<dbReference type="STRING" id="1331196.A0A1B9IVA7"/>
<sequence length="206" mass="23013">MSDGQTPECDSIYNDPSASTTLVSSDEVHFRVDPYPLKKGRPVLTFLSTVLRDMLSDPDLTPSPIPLDLPSDELRTLLSFLDLGKPNDPTSIAGWKRLLETGDKFDCQGLKMRIQEHAQLRAFDKPWETFCLASHLNDTELAKHSLKLMAEDVDASVIRLEYMPPSLAQQASMPYLLGLFKALMLADALRDGTCTTVQDERSDQLE</sequence>
<reference evidence="2" key="2">
    <citation type="submission" date="2013-12" db="EMBL/GenBank/DDBJ databases">
        <title>Evolution of pathogenesis and genome organization in the Tremellales.</title>
        <authorList>
            <person name="Cuomo C."/>
            <person name="Litvintseva A."/>
            <person name="Heitman J."/>
            <person name="Chen Y."/>
            <person name="Sun S."/>
            <person name="Springer D."/>
            <person name="Dromer F."/>
            <person name="Young S."/>
            <person name="Zeng Q."/>
            <person name="Chapman S."/>
            <person name="Gujja S."/>
            <person name="Saif S."/>
            <person name="Birren B."/>
        </authorList>
    </citation>
    <scope>NUCLEOTIDE SEQUENCE [LARGE SCALE GENOMIC DNA]</scope>
    <source>
        <strain evidence="2">CBS 10435</strain>
    </source>
</reference>
<evidence type="ECO:0000313" key="1">
    <source>
        <dbReference type="EMBL" id="OCF59470.1"/>
    </source>
</evidence>
<evidence type="ECO:0000313" key="2">
    <source>
        <dbReference type="Proteomes" id="UP000092583"/>
    </source>
</evidence>